<proteinExistence type="predicted"/>
<feature type="region of interest" description="Disordered" evidence="3">
    <location>
        <begin position="344"/>
        <end position="365"/>
    </location>
</feature>
<gene>
    <name evidence="4" type="ORF">D4764_09G0001160</name>
</gene>
<evidence type="ECO:0000313" key="5">
    <source>
        <dbReference type="Proteomes" id="UP000324091"/>
    </source>
</evidence>
<dbReference type="AlphaFoldDB" id="A0A5C6MNS8"/>
<feature type="coiled-coil region" evidence="2">
    <location>
        <begin position="245"/>
        <end position="321"/>
    </location>
</feature>
<feature type="region of interest" description="Disordered" evidence="3">
    <location>
        <begin position="1"/>
        <end position="51"/>
    </location>
</feature>
<protein>
    <submittedName>
        <fullName evidence="4">Uncharacterized protein</fullName>
    </submittedName>
</protein>
<organism evidence="4 5">
    <name type="scientific">Takifugu flavidus</name>
    <name type="common">sansaifugu</name>
    <dbReference type="NCBI Taxonomy" id="433684"/>
    <lineage>
        <taxon>Eukaryota</taxon>
        <taxon>Metazoa</taxon>
        <taxon>Chordata</taxon>
        <taxon>Craniata</taxon>
        <taxon>Vertebrata</taxon>
        <taxon>Euteleostomi</taxon>
        <taxon>Actinopterygii</taxon>
        <taxon>Neopterygii</taxon>
        <taxon>Teleostei</taxon>
        <taxon>Neoteleostei</taxon>
        <taxon>Acanthomorphata</taxon>
        <taxon>Eupercaria</taxon>
        <taxon>Tetraodontiformes</taxon>
        <taxon>Tetradontoidea</taxon>
        <taxon>Tetraodontidae</taxon>
        <taxon>Takifugu</taxon>
    </lineage>
</organism>
<evidence type="ECO:0000256" key="3">
    <source>
        <dbReference type="SAM" id="MobiDB-lite"/>
    </source>
</evidence>
<dbReference type="GO" id="GO:0005737">
    <property type="term" value="C:cytoplasm"/>
    <property type="evidence" value="ECO:0007669"/>
    <property type="project" value="UniProtKB-ARBA"/>
</dbReference>
<feature type="compositionally biased region" description="Low complexity" evidence="3">
    <location>
        <begin position="7"/>
        <end position="18"/>
    </location>
</feature>
<dbReference type="EMBL" id="RHFK02000022">
    <property type="protein sequence ID" value="TWW55067.1"/>
    <property type="molecule type" value="Genomic_DNA"/>
</dbReference>
<dbReference type="Gene3D" id="1.20.5.990">
    <property type="entry name" value="Nemo cc2-lz domain - 1d5 darpin complex"/>
    <property type="match status" value="1"/>
</dbReference>
<dbReference type="Proteomes" id="UP000324091">
    <property type="component" value="Chromosome 9"/>
</dbReference>
<sequence length="365" mass="42381">MDGDITSFSSSSSLSAAVSEKDSSPKKDNGIHQEEDKPAEELWTEDPSPVGHRLLSTEEQVTLITESMTVTSNDQEKLLLLNKNTELRRVNKELMKLNEDWDQVYRSATLSLQQRMAALELENTAIKELNSRLLLRVEHQQCAKEYYEQTLMQELKKNHELQEYVRLLENRVYHPDKECRLDKQDVIQSSASCISSNPIEAANLLHSHASGYDPTSCFPSASGSPEAEQQEEPHSSSSSTRVDGLGDTRQEMQVLKEQLEVLRYQTRIYEAEYETQHNDHKHTLLENRRLRKKREEMRQQVALLQEQLKVYEDDFRRERSDKQILQRLLLKKNPPSKELVLTHRCNNEQQPLGGDKRTKREETRP</sequence>
<feature type="compositionally biased region" description="Basic and acidic residues" evidence="3">
    <location>
        <begin position="19"/>
        <end position="40"/>
    </location>
</feature>
<evidence type="ECO:0000256" key="1">
    <source>
        <dbReference type="ARBA" id="ARBA00023054"/>
    </source>
</evidence>
<dbReference type="PANTHER" id="PTHR31882:SF9">
    <property type="entry name" value="SI:CH211-153B23.7"/>
    <property type="match status" value="1"/>
</dbReference>
<dbReference type="GO" id="GO:0006357">
    <property type="term" value="P:regulation of transcription by RNA polymerase II"/>
    <property type="evidence" value="ECO:0007669"/>
    <property type="project" value="TreeGrafter"/>
</dbReference>
<feature type="compositionally biased region" description="Basic and acidic residues" evidence="3">
    <location>
        <begin position="354"/>
        <end position="365"/>
    </location>
</feature>
<keyword evidence="1 2" id="KW-0175">Coiled coil</keyword>
<feature type="region of interest" description="Disordered" evidence="3">
    <location>
        <begin position="215"/>
        <end position="244"/>
    </location>
</feature>
<dbReference type="GO" id="GO:0043122">
    <property type="term" value="P:regulation of canonical NF-kappaB signal transduction"/>
    <property type="evidence" value="ECO:0007669"/>
    <property type="project" value="UniProtKB-ARBA"/>
</dbReference>
<name>A0A5C6MNS8_9TELE</name>
<dbReference type="PANTHER" id="PTHR31882">
    <property type="entry name" value="TNFAIP3-INTERACTING PROTEIN COILED COIL FAMILY MEMBER"/>
    <property type="match status" value="1"/>
</dbReference>
<keyword evidence="5" id="KW-1185">Reference proteome</keyword>
<accession>A0A5C6MNS8</accession>
<evidence type="ECO:0000256" key="2">
    <source>
        <dbReference type="SAM" id="Coils"/>
    </source>
</evidence>
<dbReference type="GO" id="GO:0071222">
    <property type="term" value="P:cellular response to lipopolysaccharide"/>
    <property type="evidence" value="ECO:0007669"/>
    <property type="project" value="TreeGrafter"/>
</dbReference>
<comment type="caution">
    <text evidence="4">The sequence shown here is derived from an EMBL/GenBank/DDBJ whole genome shotgun (WGS) entry which is preliminary data.</text>
</comment>
<evidence type="ECO:0000313" key="4">
    <source>
        <dbReference type="EMBL" id="TWW55067.1"/>
    </source>
</evidence>
<reference evidence="4 5" key="1">
    <citation type="submission" date="2019-04" db="EMBL/GenBank/DDBJ databases">
        <title>Chromosome genome assembly for Takifugu flavidus.</title>
        <authorList>
            <person name="Xiao S."/>
        </authorList>
    </citation>
    <scope>NUCLEOTIDE SEQUENCE [LARGE SCALE GENOMIC DNA]</scope>
    <source>
        <strain evidence="4">HTHZ2018</strain>
        <tissue evidence="4">Muscle</tissue>
    </source>
</reference>